<evidence type="ECO:0000256" key="4">
    <source>
        <dbReference type="ARBA" id="ARBA00022777"/>
    </source>
</evidence>
<comment type="subcellular location">
    <subcellularLocation>
        <location evidence="7">Cytoplasm</location>
    </subcellularLocation>
</comment>
<evidence type="ECO:0000256" key="2">
    <source>
        <dbReference type="ARBA" id="ARBA00022679"/>
    </source>
</evidence>
<dbReference type="InterPro" id="IPR016381">
    <property type="entry name" value="Sig_transdc_His_kinase_DegS"/>
</dbReference>
<dbReference type="InterPro" id="IPR036890">
    <property type="entry name" value="HATPase_C_sf"/>
</dbReference>
<dbReference type="GO" id="GO:0016301">
    <property type="term" value="F:kinase activity"/>
    <property type="evidence" value="ECO:0007669"/>
    <property type="project" value="UniProtKB-KW"/>
</dbReference>
<evidence type="ECO:0000259" key="9">
    <source>
        <dbReference type="PROSITE" id="PS50109"/>
    </source>
</evidence>
<protein>
    <recommendedName>
        <fullName evidence="7">Signal transduction histidine-protein kinase/phosphatase DegS</fullName>
        <ecNumber evidence="7">2.7.13.3</ecNumber>
        <ecNumber evidence="7">3.1.3.-</ecNumber>
    </recommendedName>
</protein>
<dbReference type="PIRSF" id="PIRSF003169">
    <property type="entry name" value="STHK_DegS"/>
    <property type="match status" value="1"/>
</dbReference>
<name>A0ABN4RE56_9BACL</name>
<dbReference type="SMART" id="SM00387">
    <property type="entry name" value="HATPase_c"/>
    <property type="match status" value="1"/>
</dbReference>
<feature type="domain" description="Histidine kinase" evidence="9">
    <location>
        <begin position="182"/>
        <end position="379"/>
    </location>
</feature>
<proteinExistence type="predicted"/>
<evidence type="ECO:0000256" key="6">
    <source>
        <dbReference type="ARBA" id="ARBA00023012"/>
    </source>
</evidence>
<comment type="function">
    <text evidence="7">Member of the two-component regulatory system DegS/DegU, which plays an important role in the transition growth phase.</text>
</comment>
<dbReference type="SUPFAM" id="SSF55874">
    <property type="entry name" value="ATPase domain of HSP90 chaperone/DNA topoisomerase II/histidine kinase"/>
    <property type="match status" value="1"/>
</dbReference>
<dbReference type="InterPro" id="IPR008595">
    <property type="entry name" value="DegS"/>
</dbReference>
<dbReference type="EC" id="2.7.13.3" evidence="7"/>
<evidence type="ECO:0000313" key="11">
    <source>
        <dbReference type="Proteomes" id="UP000092661"/>
    </source>
</evidence>
<keyword evidence="8" id="KW-0175">Coiled coil</keyword>
<gene>
    <name evidence="10" type="ORF">BBH88_08295</name>
</gene>
<dbReference type="EC" id="3.1.3.-" evidence="7"/>
<dbReference type="Pfam" id="PF07730">
    <property type="entry name" value="HisKA_3"/>
    <property type="match status" value="1"/>
</dbReference>
<sequence length="381" mass="44107">MAKKISVKAPDSIFNEMVAGIERAKQDIFAISEESRQSYEEMKDELEDVRLNISRVIEAGDFLEDKTRAARRRLAEVSQFFNSFTESQVRQVYEQANDLQVQLSLNRNEEKKYRQKRYKLQRRLQVLLQTIERAENLVNQINVASSYLTSDLENGDEDIGKNKSSQEYSLRIIEAQEEERKRLSREIHDGPAQMMANVLLRSDLIERTYREKGPELAFQEITSLKEMVRQALTEVRRIIYDLRPMALDDLGLVPTLKKYIDTIEEYNKGIKLKFHSNGKEVRLPNRYETAIFRLIQEGISNAIRHGKSTEITIEMEWVKNQVKIIVTDNGTGFDQGIVKNQSFGLTGMKERIELVEGDFFINSSPGNGTVLMFHIPFKEGI</sequence>
<dbReference type="Proteomes" id="UP000092661">
    <property type="component" value="Chromosome"/>
</dbReference>
<dbReference type="CDD" id="cd16917">
    <property type="entry name" value="HATPase_UhpB-NarQ-NarX-like"/>
    <property type="match status" value="1"/>
</dbReference>
<keyword evidence="7" id="KW-0963">Cytoplasm</keyword>
<dbReference type="Gene3D" id="3.30.565.10">
    <property type="entry name" value="Histidine kinase-like ATPase, C-terminal domain"/>
    <property type="match status" value="1"/>
</dbReference>
<keyword evidence="3 7" id="KW-0547">Nucleotide-binding</keyword>
<accession>A0ABN4RE56</accession>
<dbReference type="Gene3D" id="1.20.5.1930">
    <property type="match status" value="1"/>
</dbReference>
<comment type="catalytic activity">
    <reaction evidence="1 7">
        <text>ATP + protein L-histidine = ADP + protein N-phospho-L-histidine.</text>
        <dbReference type="EC" id="2.7.13.3"/>
    </reaction>
</comment>
<dbReference type="PROSITE" id="PS50109">
    <property type="entry name" value="HIS_KIN"/>
    <property type="match status" value="1"/>
</dbReference>
<organism evidence="10 11">
    <name type="scientific">Planococcus antarcticus DSM 14505</name>
    <dbReference type="NCBI Taxonomy" id="1185653"/>
    <lineage>
        <taxon>Bacteria</taxon>
        <taxon>Bacillati</taxon>
        <taxon>Bacillota</taxon>
        <taxon>Bacilli</taxon>
        <taxon>Bacillales</taxon>
        <taxon>Caryophanaceae</taxon>
        <taxon>Planococcus</taxon>
    </lineage>
</organism>
<dbReference type="PANTHER" id="PTHR24421:SF55">
    <property type="entry name" value="SENSOR HISTIDINE KINASE YDFH"/>
    <property type="match status" value="1"/>
</dbReference>
<feature type="coiled-coil region" evidence="8">
    <location>
        <begin position="32"/>
        <end position="59"/>
    </location>
</feature>
<dbReference type="InterPro" id="IPR011712">
    <property type="entry name" value="Sig_transdc_His_kin_sub3_dim/P"/>
</dbReference>
<feature type="coiled-coil region" evidence="8">
    <location>
        <begin position="117"/>
        <end position="144"/>
    </location>
</feature>
<dbReference type="InterPro" id="IPR003594">
    <property type="entry name" value="HATPase_dom"/>
</dbReference>
<evidence type="ECO:0000256" key="1">
    <source>
        <dbReference type="ARBA" id="ARBA00000085"/>
    </source>
</evidence>
<dbReference type="EMBL" id="CP016534">
    <property type="protein sequence ID" value="ANU10301.1"/>
    <property type="molecule type" value="Genomic_DNA"/>
</dbReference>
<keyword evidence="7" id="KW-0904">Protein phosphatase</keyword>
<keyword evidence="4 7" id="KW-0418">Kinase</keyword>
<keyword evidence="5 7" id="KW-0067">ATP-binding</keyword>
<dbReference type="RefSeq" id="WP_065536710.1">
    <property type="nucleotide sequence ID" value="NZ_CP016534.2"/>
</dbReference>
<evidence type="ECO:0000256" key="8">
    <source>
        <dbReference type="SAM" id="Coils"/>
    </source>
</evidence>
<dbReference type="InterPro" id="IPR050482">
    <property type="entry name" value="Sensor_HK_TwoCompSys"/>
</dbReference>
<evidence type="ECO:0000313" key="10">
    <source>
        <dbReference type="EMBL" id="ANU10301.1"/>
    </source>
</evidence>
<keyword evidence="11" id="KW-1185">Reference proteome</keyword>
<keyword evidence="6 7" id="KW-0902">Two-component regulatory system</keyword>
<dbReference type="PANTHER" id="PTHR24421">
    <property type="entry name" value="NITRATE/NITRITE SENSOR PROTEIN NARX-RELATED"/>
    <property type="match status" value="1"/>
</dbReference>
<evidence type="ECO:0000256" key="7">
    <source>
        <dbReference type="PIRNR" id="PIRNR003169"/>
    </source>
</evidence>
<reference evidence="10" key="1">
    <citation type="submission" date="2016-10" db="EMBL/GenBank/DDBJ databases">
        <authorList>
            <person name="See-Too W.S."/>
        </authorList>
    </citation>
    <scope>NUCLEOTIDE SEQUENCE</scope>
    <source>
        <strain evidence="10">DSM 14505</strain>
    </source>
</reference>
<evidence type="ECO:0000256" key="3">
    <source>
        <dbReference type="ARBA" id="ARBA00022741"/>
    </source>
</evidence>
<evidence type="ECO:0000256" key="5">
    <source>
        <dbReference type="ARBA" id="ARBA00022840"/>
    </source>
</evidence>
<keyword evidence="2 7" id="KW-0808">Transferase</keyword>
<keyword evidence="7" id="KW-0378">Hydrolase</keyword>
<dbReference type="InterPro" id="IPR005467">
    <property type="entry name" value="His_kinase_dom"/>
</dbReference>
<dbReference type="Pfam" id="PF02518">
    <property type="entry name" value="HATPase_c"/>
    <property type="match status" value="1"/>
</dbReference>
<dbReference type="Pfam" id="PF05384">
    <property type="entry name" value="DegS"/>
    <property type="match status" value="1"/>
</dbReference>